<feature type="binding site" evidence="8">
    <location>
        <begin position="81"/>
        <end position="82"/>
    </location>
    <ligand>
        <name>substrate</name>
    </ligand>
</feature>
<keyword evidence="4 8" id="KW-0547">Nucleotide-binding</keyword>
<dbReference type="HAMAP" id="MF_02220">
    <property type="entry name" value="XylB"/>
    <property type="match status" value="1"/>
</dbReference>
<keyword evidence="5 8" id="KW-0418">Kinase</keyword>
<dbReference type="OrthoDB" id="9805576at2"/>
<reference evidence="13 14" key="1">
    <citation type="submission" date="2017-09" db="EMBL/GenBank/DDBJ databases">
        <title>Complete genome sequence of Verrucomicrobial strain HZ-65, isolated from freshwater.</title>
        <authorList>
            <person name="Choi A."/>
        </authorList>
    </citation>
    <scope>NUCLEOTIDE SEQUENCE [LARGE SCALE GENOMIC DNA]</scope>
    <source>
        <strain evidence="13 14">HZ-65</strain>
    </source>
</reference>
<evidence type="ECO:0000256" key="4">
    <source>
        <dbReference type="ARBA" id="ARBA00022741"/>
    </source>
</evidence>
<comment type="function">
    <text evidence="8">Catalyzes the phosphorylation of D-xylulose to D-xylulose 5-phosphate.</text>
</comment>
<comment type="similarity">
    <text evidence="1 8 9">Belongs to the FGGY kinase family.</text>
</comment>
<keyword evidence="14" id="KW-1185">Reference proteome</keyword>
<dbReference type="InterPro" id="IPR050406">
    <property type="entry name" value="FGGY_Carb_Kinase"/>
</dbReference>
<dbReference type="InterPro" id="IPR000577">
    <property type="entry name" value="Carb_kinase_FGGY"/>
</dbReference>
<evidence type="ECO:0000259" key="12">
    <source>
        <dbReference type="Pfam" id="PF02782"/>
    </source>
</evidence>
<evidence type="ECO:0000256" key="1">
    <source>
        <dbReference type="ARBA" id="ARBA00009156"/>
    </source>
</evidence>
<dbReference type="EC" id="2.7.1.17" evidence="8 10"/>
<evidence type="ECO:0000259" key="11">
    <source>
        <dbReference type="Pfam" id="PF00370"/>
    </source>
</evidence>
<evidence type="ECO:0000256" key="8">
    <source>
        <dbReference type="HAMAP-Rule" id="MF_02220"/>
    </source>
</evidence>
<dbReference type="PROSITE" id="PS00445">
    <property type="entry name" value="FGGY_KINASES_2"/>
    <property type="match status" value="1"/>
</dbReference>
<dbReference type="EMBL" id="CP023344">
    <property type="protein sequence ID" value="ATC63060.1"/>
    <property type="molecule type" value="Genomic_DNA"/>
</dbReference>
<gene>
    <name evidence="8 10 13" type="primary">xylB</name>
    <name evidence="13" type="ORF">CMV30_03285</name>
</gene>
<dbReference type="InterPro" id="IPR018483">
    <property type="entry name" value="Carb_kinase_FGGY_CS"/>
</dbReference>
<dbReference type="KEGG" id="vbh:CMV30_03285"/>
<dbReference type="NCBIfam" id="TIGR01312">
    <property type="entry name" value="XylB"/>
    <property type="match status" value="1"/>
</dbReference>
<dbReference type="SUPFAM" id="SSF53067">
    <property type="entry name" value="Actin-like ATPase domain"/>
    <property type="match status" value="2"/>
</dbReference>
<dbReference type="GO" id="GO:0042732">
    <property type="term" value="P:D-xylose metabolic process"/>
    <property type="evidence" value="ECO:0007669"/>
    <property type="project" value="UniProtKB-KW"/>
</dbReference>
<evidence type="ECO:0000256" key="9">
    <source>
        <dbReference type="RuleBase" id="RU003733"/>
    </source>
</evidence>
<dbReference type="PIRSF" id="PIRSF000538">
    <property type="entry name" value="GlpK"/>
    <property type="match status" value="1"/>
</dbReference>
<accession>A0A290Q7A6</accession>
<keyword evidence="2 8" id="KW-0859">Xylose metabolism</keyword>
<evidence type="ECO:0000256" key="3">
    <source>
        <dbReference type="ARBA" id="ARBA00022679"/>
    </source>
</evidence>
<evidence type="ECO:0000256" key="7">
    <source>
        <dbReference type="ARBA" id="ARBA00023277"/>
    </source>
</evidence>
<evidence type="ECO:0000256" key="5">
    <source>
        <dbReference type="ARBA" id="ARBA00022777"/>
    </source>
</evidence>
<dbReference type="InterPro" id="IPR018484">
    <property type="entry name" value="FGGY_N"/>
</dbReference>
<dbReference type="PROSITE" id="PS00933">
    <property type="entry name" value="FGGY_KINASES_1"/>
    <property type="match status" value="1"/>
</dbReference>
<evidence type="ECO:0000256" key="10">
    <source>
        <dbReference type="RuleBase" id="RU364073"/>
    </source>
</evidence>
<dbReference type="RefSeq" id="WP_096054692.1">
    <property type="nucleotide sequence ID" value="NZ_CP023344.1"/>
</dbReference>
<name>A0A290Q7A6_9BACT</name>
<feature type="site" description="Important for activity" evidence="8">
    <location>
        <position position="8"/>
    </location>
</feature>
<protein>
    <recommendedName>
        <fullName evidence="8 10">Xylulose kinase</fullName>
        <shortName evidence="8 10">Xylulokinase</shortName>
        <ecNumber evidence="8 10">2.7.1.17</ecNumber>
    </recommendedName>
</protein>
<keyword evidence="6 8" id="KW-0067">ATP-binding</keyword>
<evidence type="ECO:0000256" key="6">
    <source>
        <dbReference type="ARBA" id="ARBA00022840"/>
    </source>
</evidence>
<dbReference type="PANTHER" id="PTHR43095">
    <property type="entry name" value="SUGAR KINASE"/>
    <property type="match status" value="1"/>
</dbReference>
<dbReference type="InterPro" id="IPR006000">
    <property type="entry name" value="Xylulokinase"/>
</dbReference>
<dbReference type="InterPro" id="IPR018485">
    <property type="entry name" value="FGGY_C"/>
</dbReference>
<dbReference type="InterPro" id="IPR043129">
    <property type="entry name" value="ATPase_NBD"/>
</dbReference>
<dbReference type="Gene3D" id="3.30.420.40">
    <property type="match status" value="2"/>
</dbReference>
<dbReference type="PANTHER" id="PTHR43095:SF5">
    <property type="entry name" value="XYLULOSE KINASE"/>
    <property type="match status" value="1"/>
</dbReference>
<keyword evidence="3 8" id="KW-0808">Transferase</keyword>
<dbReference type="Pfam" id="PF02782">
    <property type="entry name" value="FGGY_C"/>
    <property type="match status" value="1"/>
</dbReference>
<dbReference type="CDD" id="cd07809">
    <property type="entry name" value="ASKHA_NBD_FGGY_BaXK-like"/>
    <property type="match status" value="1"/>
</dbReference>
<dbReference type="GO" id="GO:0005524">
    <property type="term" value="F:ATP binding"/>
    <property type="evidence" value="ECO:0007669"/>
    <property type="project" value="UniProtKB-UniRule"/>
</dbReference>
<proteinExistence type="inferred from homology"/>
<evidence type="ECO:0000313" key="14">
    <source>
        <dbReference type="Proteomes" id="UP000217265"/>
    </source>
</evidence>
<keyword evidence="7 8" id="KW-0119">Carbohydrate metabolism</keyword>
<evidence type="ECO:0000313" key="13">
    <source>
        <dbReference type="EMBL" id="ATC63060.1"/>
    </source>
</evidence>
<dbReference type="Pfam" id="PF00370">
    <property type="entry name" value="FGGY_N"/>
    <property type="match status" value="1"/>
</dbReference>
<dbReference type="GO" id="GO:0005998">
    <property type="term" value="P:xylulose catabolic process"/>
    <property type="evidence" value="ECO:0007669"/>
    <property type="project" value="UniProtKB-UniRule"/>
</dbReference>
<feature type="active site" description="Proton acceptor" evidence="8">
    <location>
        <position position="242"/>
    </location>
</feature>
<comment type="catalytic activity">
    <reaction evidence="8 10">
        <text>D-xylulose + ATP = D-xylulose 5-phosphate + ADP + H(+)</text>
        <dbReference type="Rhea" id="RHEA:10964"/>
        <dbReference type="ChEBI" id="CHEBI:15378"/>
        <dbReference type="ChEBI" id="CHEBI:17140"/>
        <dbReference type="ChEBI" id="CHEBI:30616"/>
        <dbReference type="ChEBI" id="CHEBI:57737"/>
        <dbReference type="ChEBI" id="CHEBI:456216"/>
        <dbReference type="EC" id="2.7.1.17"/>
    </reaction>
</comment>
<organism evidence="13 14">
    <name type="scientific">Nibricoccus aquaticus</name>
    <dbReference type="NCBI Taxonomy" id="2576891"/>
    <lineage>
        <taxon>Bacteria</taxon>
        <taxon>Pseudomonadati</taxon>
        <taxon>Verrucomicrobiota</taxon>
        <taxon>Opitutia</taxon>
        <taxon>Opitutales</taxon>
        <taxon>Opitutaceae</taxon>
        <taxon>Nibricoccus</taxon>
    </lineage>
</organism>
<feature type="domain" description="Carbohydrate kinase FGGY C-terminal" evidence="12">
    <location>
        <begin position="315"/>
        <end position="440"/>
    </location>
</feature>
<evidence type="ECO:0000256" key="2">
    <source>
        <dbReference type="ARBA" id="ARBA00022629"/>
    </source>
</evidence>
<dbReference type="GO" id="GO:0004856">
    <property type="term" value="F:D-xylulokinase activity"/>
    <property type="evidence" value="ECO:0007669"/>
    <property type="project" value="UniProtKB-UniRule"/>
</dbReference>
<dbReference type="AlphaFoldDB" id="A0A290Q7A6"/>
<sequence>MSLFIGIDSGTQSTKAVVLDLDTRQVVAEARASHQLIEGLPVGHMEQHPQDWTAAMDKVILEVASKIDRAQVRGIGVSGQQHGFVPLDAKGEVIRPAKLWCDTSTTKECALLTKKLGGDKAALKKAGLLFLPGFTAPKILWLKRNEPHHYKRLRHVLLPHDYLNFHLTGNYFMEHGDASGTALMDVRKRTWSKDAVNAIDKNLLDWLPEISESSEAAGTLRPEIAAKYGFSSDVVVSAGGGDNMMGAIGTGNVSPGVVTASFGTSGTIYAYANKPVVDPTGEIAAFCSSSGGWLPLLCTMNVTTVTEQVRALFGYDHAALTAAVSAAPVGAGGLVLLPYLAGERTPNVPDGSGVLLGLNGKTFSPGHIARASMEGVTMGMNYGLQRLAGLGVKAKEIRVTGGGAKSGVWRQIMADIFGVPVVGMVEDEGAAVGGALQAAWCVALREGKKKAKLSDFTSGVVAVDEETRCLPSKANVARYRELQKVQDGLSVALREVFPAQRKLA</sequence>
<feature type="domain" description="Carbohydrate kinase FGGY N-terminal" evidence="11">
    <location>
        <begin position="4"/>
        <end position="249"/>
    </location>
</feature>
<dbReference type="Proteomes" id="UP000217265">
    <property type="component" value="Chromosome"/>
</dbReference>